<dbReference type="PROSITE" id="PS51257">
    <property type="entry name" value="PROKAR_LIPOPROTEIN"/>
    <property type="match status" value="1"/>
</dbReference>
<dbReference type="Pfam" id="PF14521">
    <property type="entry name" value="Aspzincin_M35"/>
    <property type="match status" value="1"/>
</dbReference>
<gene>
    <name evidence="3" type="ORF">LMG9964_04681</name>
</gene>
<name>A0A6J5K9R6_9BURK</name>
<evidence type="ECO:0000313" key="3">
    <source>
        <dbReference type="EMBL" id="CAB4051013.1"/>
    </source>
</evidence>
<dbReference type="RefSeq" id="WP_167330880.1">
    <property type="nucleotide sequence ID" value="NZ_CADILN010000007.1"/>
</dbReference>
<dbReference type="SMART" id="SM01351">
    <property type="entry name" value="Aspzincin_M35"/>
    <property type="match status" value="1"/>
</dbReference>
<organism evidence="3 4">
    <name type="scientific">Paraburkholderia phenoliruptrix</name>
    <dbReference type="NCBI Taxonomy" id="252970"/>
    <lineage>
        <taxon>Bacteria</taxon>
        <taxon>Pseudomonadati</taxon>
        <taxon>Pseudomonadota</taxon>
        <taxon>Betaproteobacteria</taxon>
        <taxon>Burkholderiales</taxon>
        <taxon>Burkholderiaceae</taxon>
        <taxon>Paraburkholderia</taxon>
    </lineage>
</organism>
<dbReference type="GeneID" id="27798807"/>
<sequence>MSDLLRKLCAVLLLVGSCAAIADPIACDDQQAAIAAAANAKARDMLQKVVSLMDAGDSIAIDRLSLWLGVINSGQQQAVADRLNKAWAFLGGTSFLCDTADPDYAWVYKEQPFTVRLGSAFFSAATAGYSSQGGTLVHETTHFLISGASKDPPKRELYGTKAALERAKSSPAEAQQNAENLEYFVEATFFGMDPP</sequence>
<evidence type="ECO:0000256" key="1">
    <source>
        <dbReference type="SAM" id="SignalP"/>
    </source>
</evidence>
<reference evidence="3 4" key="1">
    <citation type="submission" date="2020-04" db="EMBL/GenBank/DDBJ databases">
        <authorList>
            <person name="De Canck E."/>
        </authorList>
    </citation>
    <scope>NUCLEOTIDE SEQUENCE [LARGE SCALE GENOMIC DNA]</scope>
    <source>
        <strain evidence="3 4">LMG 9964</strain>
    </source>
</reference>
<feature type="domain" description="Lysine-specific metallo-endopeptidase" evidence="2">
    <location>
        <begin position="53"/>
        <end position="186"/>
    </location>
</feature>
<dbReference type="AlphaFoldDB" id="A0A6J5K9R6"/>
<accession>A0A6J5K9R6</accession>
<dbReference type="Proteomes" id="UP000494102">
    <property type="component" value="Unassembled WGS sequence"/>
</dbReference>
<feature type="chain" id="PRO_5027107703" description="Lysine-specific metallo-endopeptidase domain-containing protein" evidence="1">
    <location>
        <begin position="23"/>
        <end position="195"/>
    </location>
</feature>
<dbReference type="EMBL" id="CADILN010000007">
    <property type="protein sequence ID" value="CAB4051013.1"/>
    <property type="molecule type" value="Genomic_DNA"/>
</dbReference>
<evidence type="ECO:0000313" key="4">
    <source>
        <dbReference type="Proteomes" id="UP000494102"/>
    </source>
</evidence>
<dbReference type="GO" id="GO:0004222">
    <property type="term" value="F:metalloendopeptidase activity"/>
    <property type="evidence" value="ECO:0007669"/>
    <property type="project" value="InterPro"/>
</dbReference>
<protein>
    <recommendedName>
        <fullName evidence="2">Lysine-specific metallo-endopeptidase domain-containing protein</fullName>
    </recommendedName>
</protein>
<proteinExistence type="predicted"/>
<keyword evidence="1" id="KW-0732">Signal</keyword>
<evidence type="ECO:0000259" key="2">
    <source>
        <dbReference type="SMART" id="SM01351"/>
    </source>
</evidence>
<dbReference type="InterPro" id="IPR024079">
    <property type="entry name" value="MetalloPept_cat_dom_sf"/>
</dbReference>
<dbReference type="SUPFAM" id="SSF55486">
    <property type="entry name" value="Metalloproteases ('zincins'), catalytic domain"/>
    <property type="match status" value="1"/>
</dbReference>
<dbReference type="InterPro" id="IPR029463">
    <property type="entry name" value="Lys_MEP"/>
</dbReference>
<feature type="signal peptide" evidence="1">
    <location>
        <begin position="1"/>
        <end position="22"/>
    </location>
</feature>
<dbReference type="Gene3D" id="3.40.390.10">
    <property type="entry name" value="Collagenase (Catalytic Domain)"/>
    <property type="match status" value="1"/>
</dbReference>